<accession>W7X187</accession>
<keyword evidence="1 2" id="KW-0812">Transmembrane</keyword>
<keyword evidence="3" id="KW-1185">Reference proteome</keyword>
<organism evidence="2 3">
    <name type="scientific">Tetrahymena thermophila (strain SB210)</name>
    <dbReference type="NCBI Taxonomy" id="312017"/>
    <lineage>
        <taxon>Eukaryota</taxon>
        <taxon>Sar</taxon>
        <taxon>Alveolata</taxon>
        <taxon>Ciliophora</taxon>
        <taxon>Intramacronucleata</taxon>
        <taxon>Oligohymenophorea</taxon>
        <taxon>Hymenostomatida</taxon>
        <taxon>Tetrahymenina</taxon>
        <taxon>Tetrahymenidae</taxon>
        <taxon>Tetrahymena</taxon>
    </lineage>
</organism>
<keyword evidence="1" id="KW-1133">Transmembrane helix</keyword>
<dbReference type="Proteomes" id="UP000009168">
    <property type="component" value="Unassembled WGS sequence"/>
</dbReference>
<name>W7X187_TETTS</name>
<dbReference type="InParanoid" id="W7X187"/>
<protein>
    <submittedName>
        <fullName evidence="2">Transmembrane protein, putative</fullName>
    </submittedName>
</protein>
<gene>
    <name evidence="2" type="ORF">TTHERM_000329839</name>
</gene>
<dbReference type="EMBL" id="GG662299">
    <property type="protein sequence ID" value="EWS71327.1"/>
    <property type="molecule type" value="Genomic_DNA"/>
</dbReference>
<proteinExistence type="predicted"/>
<dbReference type="AlphaFoldDB" id="W7X187"/>
<reference evidence="3" key="1">
    <citation type="journal article" date="2006" name="PLoS Biol.">
        <title>Macronuclear genome sequence of the ciliate Tetrahymena thermophila, a model eukaryote.</title>
        <authorList>
            <person name="Eisen J.A."/>
            <person name="Coyne R.S."/>
            <person name="Wu M."/>
            <person name="Wu D."/>
            <person name="Thiagarajan M."/>
            <person name="Wortman J.R."/>
            <person name="Badger J.H."/>
            <person name="Ren Q."/>
            <person name="Amedeo P."/>
            <person name="Jones K.M."/>
            <person name="Tallon L.J."/>
            <person name="Delcher A.L."/>
            <person name="Salzberg S.L."/>
            <person name="Silva J.C."/>
            <person name="Haas B.J."/>
            <person name="Majoros W.H."/>
            <person name="Farzad M."/>
            <person name="Carlton J.M."/>
            <person name="Smith R.K. Jr."/>
            <person name="Garg J."/>
            <person name="Pearlman R.E."/>
            <person name="Karrer K.M."/>
            <person name="Sun L."/>
            <person name="Manning G."/>
            <person name="Elde N.C."/>
            <person name="Turkewitz A.P."/>
            <person name="Asai D.J."/>
            <person name="Wilkes D.E."/>
            <person name="Wang Y."/>
            <person name="Cai H."/>
            <person name="Collins K."/>
            <person name="Stewart B.A."/>
            <person name="Lee S.R."/>
            <person name="Wilamowska K."/>
            <person name="Weinberg Z."/>
            <person name="Ruzzo W.L."/>
            <person name="Wloga D."/>
            <person name="Gaertig J."/>
            <person name="Frankel J."/>
            <person name="Tsao C.-C."/>
            <person name="Gorovsky M.A."/>
            <person name="Keeling P.J."/>
            <person name="Waller R.F."/>
            <person name="Patron N.J."/>
            <person name="Cherry J.M."/>
            <person name="Stover N.A."/>
            <person name="Krieger C.J."/>
            <person name="del Toro C."/>
            <person name="Ryder H.F."/>
            <person name="Williamson S.C."/>
            <person name="Barbeau R.A."/>
            <person name="Hamilton E.P."/>
            <person name="Orias E."/>
        </authorList>
    </citation>
    <scope>NUCLEOTIDE SEQUENCE [LARGE SCALE GENOMIC DNA]</scope>
    <source>
        <strain evidence="3">SB210</strain>
    </source>
</reference>
<evidence type="ECO:0000313" key="3">
    <source>
        <dbReference type="Proteomes" id="UP000009168"/>
    </source>
</evidence>
<feature type="transmembrane region" description="Helical" evidence="1">
    <location>
        <begin position="84"/>
        <end position="104"/>
    </location>
</feature>
<dbReference type="KEGG" id="tet:TTHERM_000329839"/>
<dbReference type="GeneID" id="24438469"/>
<sequence>MIKLFQFFFYDNSLIFQKINITKLINLKKDVAQAQQIQIIFLSFFLFINQFLFMILMFVCLFIFYLILINFIQFFYQFLFFYDFYEFLLFFLLFFFFFIFFFLFQDTQAKHALQISIKPHLVQIC</sequence>
<keyword evidence="1" id="KW-0472">Membrane</keyword>
<evidence type="ECO:0000313" key="2">
    <source>
        <dbReference type="EMBL" id="EWS71327.1"/>
    </source>
</evidence>
<dbReference type="RefSeq" id="XP_012656145.1">
    <property type="nucleotide sequence ID" value="XM_012800691.1"/>
</dbReference>
<feature type="transmembrane region" description="Helical" evidence="1">
    <location>
        <begin position="39"/>
        <end position="72"/>
    </location>
</feature>
<evidence type="ECO:0000256" key="1">
    <source>
        <dbReference type="SAM" id="Phobius"/>
    </source>
</evidence>